<dbReference type="SUPFAM" id="SSF51735">
    <property type="entry name" value="NAD(P)-binding Rossmann-fold domains"/>
    <property type="match status" value="1"/>
</dbReference>
<organism evidence="2 3">
    <name type="scientific">Lachancea quebecensis</name>
    <dbReference type="NCBI Taxonomy" id="1654605"/>
    <lineage>
        <taxon>Eukaryota</taxon>
        <taxon>Fungi</taxon>
        <taxon>Dikarya</taxon>
        <taxon>Ascomycota</taxon>
        <taxon>Saccharomycotina</taxon>
        <taxon>Saccharomycetes</taxon>
        <taxon>Saccharomycetales</taxon>
        <taxon>Saccharomycetaceae</taxon>
        <taxon>Lachancea</taxon>
    </lineage>
</organism>
<evidence type="ECO:0000313" key="2">
    <source>
        <dbReference type="EMBL" id="CUS23502.1"/>
    </source>
</evidence>
<dbReference type="InterPro" id="IPR036291">
    <property type="entry name" value="NAD(P)-bd_dom_sf"/>
</dbReference>
<dbReference type="PANTHER" id="PTHR43162">
    <property type="match status" value="1"/>
</dbReference>
<dbReference type="EMBL" id="LN890547">
    <property type="protein sequence ID" value="CUS23502.1"/>
    <property type="molecule type" value="Genomic_DNA"/>
</dbReference>
<gene>
    <name evidence="2" type="ORF">LAQU0_S10e01904g</name>
</gene>
<sequence length="294" mass="31690">MSAILSNSEKAFLVVGATSNIGAGVAKGLKKTGSNVTALVRSEEKGKPFKDEGINIAVGDLSEPATLASAFKGIDASFILTPPNDLAPSLFSNAIWAAKQAGVKHVVRLSAVKAAHDAPTINSRFHALSDSELIASGTTYTIIKAHFFMQNLLMAADTIKSEGKIYMPLSDGKLGLIDSRDIATFAVKVLTEQGHENKTYTITGPESLSMKEVASSLSKVVGKNVEYVPVPIDVAIENMRQAGLDNFTLNILHDYFVQYSKNWGDFVTSDYKDVVGTDSTSIEKYFEDNKQVFE</sequence>
<dbReference type="Pfam" id="PF05368">
    <property type="entry name" value="NmrA"/>
    <property type="match status" value="1"/>
</dbReference>
<dbReference type="OrthoDB" id="9997102at2759"/>
<accession>A0A0P1KUB5</accession>
<protein>
    <submittedName>
        <fullName evidence="2">LAQU0S10e01904g1_1</fullName>
    </submittedName>
</protein>
<evidence type="ECO:0000313" key="3">
    <source>
        <dbReference type="Proteomes" id="UP000236544"/>
    </source>
</evidence>
<reference evidence="3" key="1">
    <citation type="submission" date="2015-10" db="EMBL/GenBank/DDBJ databases">
        <authorList>
            <person name="Devillers H."/>
        </authorList>
    </citation>
    <scope>NUCLEOTIDE SEQUENCE [LARGE SCALE GENOMIC DNA]</scope>
</reference>
<dbReference type="Proteomes" id="UP000236544">
    <property type="component" value="Unassembled WGS sequence"/>
</dbReference>
<dbReference type="Gene3D" id="3.40.50.720">
    <property type="entry name" value="NAD(P)-binding Rossmann-like Domain"/>
    <property type="match status" value="1"/>
</dbReference>
<name>A0A0P1KUB5_9SACH</name>
<dbReference type="InterPro" id="IPR051604">
    <property type="entry name" value="Ergot_Alk_Oxidoreductase"/>
</dbReference>
<proteinExistence type="predicted"/>
<dbReference type="PANTHER" id="PTHR43162:SF1">
    <property type="entry name" value="PRESTALK A DIFFERENTIATION PROTEIN A"/>
    <property type="match status" value="1"/>
</dbReference>
<evidence type="ECO:0000259" key="1">
    <source>
        <dbReference type="Pfam" id="PF05368"/>
    </source>
</evidence>
<feature type="domain" description="NmrA-like" evidence="1">
    <location>
        <begin position="10"/>
        <end position="237"/>
    </location>
</feature>
<dbReference type="Gene3D" id="3.90.25.10">
    <property type="entry name" value="UDP-galactose 4-epimerase, domain 1"/>
    <property type="match status" value="1"/>
</dbReference>
<dbReference type="AlphaFoldDB" id="A0A0P1KUB5"/>
<dbReference type="InterPro" id="IPR008030">
    <property type="entry name" value="NmrA-like"/>
</dbReference>
<keyword evidence="3" id="KW-1185">Reference proteome</keyword>
<dbReference type="CDD" id="cd05269">
    <property type="entry name" value="TMR_SDR_a"/>
    <property type="match status" value="1"/>
</dbReference>